<keyword evidence="2 5" id="KW-0812">Transmembrane</keyword>
<proteinExistence type="predicted"/>
<organism evidence="7 8">
    <name type="scientific">Pleurodeles waltl</name>
    <name type="common">Iberian ribbed newt</name>
    <dbReference type="NCBI Taxonomy" id="8319"/>
    <lineage>
        <taxon>Eukaryota</taxon>
        <taxon>Metazoa</taxon>
        <taxon>Chordata</taxon>
        <taxon>Craniata</taxon>
        <taxon>Vertebrata</taxon>
        <taxon>Euteleostomi</taxon>
        <taxon>Amphibia</taxon>
        <taxon>Batrachia</taxon>
        <taxon>Caudata</taxon>
        <taxon>Salamandroidea</taxon>
        <taxon>Salamandridae</taxon>
        <taxon>Pleurodelinae</taxon>
        <taxon>Pleurodeles</taxon>
    </lineage>
</organism>
<feature type="transmembrane region" description="Helical" evidence="5">
    <location>
        <begin position="107"/>
        <end position="127"/>
    </location>
</feature>
<comment type="subcellular location">
    <subcellularLocation>
        <location evidence="1">Membrane</location>
        <topology evidence="1">Multi-pass membrane protein</topology>
    </subcellularLocation>
</comment>
<accession>A0AAV7R7J6</accession>
<feature type="transmembrane region" description="Helical" evidence="5">
    <location>
        <begin position="134"/>
        <end position="157"/>
    </location>
</feature>
<dbReference type="EMBL" id="JANPWB010000009">
    <property type="protein sequence ID" value="KAJ1148103.1"/>
    <property type="molecule type" value="Genomic_DNA"/>
</dbReference>
<keyword evidence="3 5" id="KW-1133">Transmembrane helix</keyword>
<feature type="non-terminal residue" evidence="7">
    <location>
        <position position="159"/>
    </location>
</feature>
<keyword evidence="8" id="KW-1185">Reference proteome</keyword>
<dbReference type="FunFam" id="1.20.1070.10:FF:001305">
    <property type="entry name" value="Uncharacterized protein"/>
    <property type="match status" value="1"/>
</dbReference>
<dbReference type="GO" id="GO:0044508">
    <property type="term" value="F:glucagon-like peptide 1 receptor activity"/>
    <property type="evidence" value="ECO:0007669"/>
    <property type="project" value="TreeGrafter"/>
</dbReference>
<feature type="transmembrane region" description="Helical" evidence="5">
    <location>
        <begin position="12"/>
        <end position="35"/>
    </location>
</feature>
<evidence type="ECO:0000256" key="5">
    <source>
        <dbReference type="SAM" id="Phobius"/>
    </source>
</evidence>
<evidence type="ECO:0000259" key="6">
    <source>
        <dbReference type="PROSITE" id="PS50261"/>
    </source>
</evidence>
<evidence type="ECO:0000256" key="1">
    <source>
        <dbReference type="ARBA" id="ARBA00004141"/>
    </source>
</evidence>
<evidence type="ECO:0000313" key="7">
    <source>
        <dbReference type="EMBL" id="KAJ1148103.1"/>
    </source>
</evidence>
<dbReference type="Gene3D" id="1.20.1070.10">
    <property type="entry name" value="Rhodopsin 7-helix transmembrane proteins"/>
    <property type="match status" value="1"/>
</dbReference>
<dbReference type="Proteomes" id="UP001066276">
    <property type="component" value="Chromosome 5"/>
</dbReference>
<feature type="transmembrane region" description="Helical" evidence="5">
    <location>
        <begin position="44"/>
        <end position="62"/>
    </location>
</feature>
<keyword evidence="4 5" id="KW-0472">Membrane</keyword>
<evidence type="ECO:0000313" key="8">
    <source>
        <dbReference type="Proteomes" id="UP001066276"/>
    </source>
</evidence>
<dbReference type="InterPro" id="IPR017981">
    <property type="entry name" value="GPCR_2-like_7TM"/>
</dbReference>
<gene>
    <name evidence="7" type="ORF">NDU88_000943</name>
</gene>
<dbReference type="GO" id="GO:0017046">
    <property type="term" value="F:peptide hormone binding"/>
    <property type="evidence" value="ECO:0007669"/>
    <property type="project" value="TreeGrafter"/>
</dbReference>
<sequence length="159" mass="18360">KPPEELLLSLSVIWTIGYALSFSALIIAAVILLAFRHLHCTRNYIHLNLFASFILRALSVFIKDSVLKWMYSTATHGHQWDGLISYQESLSCRLVFVMMQYCVAANYYWLLVEGAYLHTLLVLSGFSEQRIFRLYLCVGWGVPVLFVVPWGIVKYLYED</sequence>
<dbReference type="PROSITE" id="PS50261">
    <property type="entry name" value="G_PROTEIN_RECEP_F2_4"/>
    <property type="match status" value="1"/>
</dbReference>
<dbReference type="GO" id="GO:0007189">
    <property type="term" value="P:adenylate cyclase-activating G protein-coupled receptor signaling pathway"/>
    <property type="evidence" value="ECO:0007669"/>
    <property type="project" value="TreeGrafter"/>
</dbReference>
<dbReference type="GO" id="GO:0004967">
    <property type="term" value="F:glucagon receptor activity"/>
    <property type="evidence" value="ECO:0007669"/>
    <property type="project" value="TreeGrafter"/>
</dbReference>
<dbReference type="AlphaFoldDB" id="A0AAV7R7J6"/>
<name>A0AAV7R7J6_PLEWA</name>
<protein>
    <recommendedName>
        <fullName evidence="6">G-protein coupled receptors family 2 profile 2 domain-containing protein</fullName>
    </recommendedName>
</protein>
<evidence type="ECO:0000256" key="4">
    <source>
        <dbReference type="ARBA" id="ARBA00023136"/>
    </source>
</evidence>
<feature type="domain" description="G-protein coupled receptors family 2 profile 2" evidence="6">
    <location>
        <begin position="10"/>
        <end position="159"/>
    </location>
</feature>
<dbReference type="PRINTS" id="PR00249">
    <property type="entry name" value="GPCRSECRETIN"/>
</dbReference>
<evidence type="ECO:0000256" key="3">
    <source>
        <dbReference type="ARBA" id="ARBA00022989"/>
    </source>
</evidence>
<dbReference type="GO" id="GO:0045777">
    <property type="term" value="P:positive regulation of blood pressure"/>
    <property type="evidence" value="ECO:0007669"/>
    <property type="project" value="TreeGrafter"/>
</dbReference>
<dbReference type="PANTHER" id="PTHR45620:SF25">
    <property type="entry name" value="GLUCAGON-LIKE PEPTIDE 1 RECEPTOR"/>
    <property type="match status" value="1"/>
</dbReference>
<dbReference type="InterPro" id="IPR050332">
    <property type="entry name" value="GPCR_2"/>
</dbReference>
<feature type="non-terminal residue" evidence="7">
    <location>
        <position position="1"/>
    </location>
</feature>
<comment type="caution">
    <text evidence="7">The sequence shown here is derived from an EMBL/GenBank/DDBJ whole genome shotgun (WGS) entry which is preliminary data.</text>
</comment>
<dbReference type="PANTHER" id="PTHR45620">
    <property type="entry name" value="PDF RECEPTOR-LIKE PROTEIN-RELATED"/>
    <property type="match status" value="1"/>
</dbReference>
<dbReference type="InterPro" id="IPR000832">
    <property type="entry name" value="GPCR_2_secretin-like"/>
</dbReference>
<dbReference type="GO" id="GO:0007166">
    <property type="term" value="P:cell surface receptor signaling pathway"/>
    <property type="evidence" value="ECO:0007669"/>
    <property type="project" value="InterPro"/>
</dbReference>
<evidence type="ECO:0000256" key="2">
    <source>
        <dbReference type="ARBA" id="ARBA00022692"/>
    </source>
</evidence>
<dbReference type="GO" id="GO:0005886">
    <property type="term" value="C:plasma membrane"/>
    <property type="evidence" value="ECO:0007669"/>
    <property type="project" value="TreeGrafter"/>
</dbReference>
<dbReference type="Pfam" id="PF00002">
    <property type="entry name" value="7tm_2"/>
    <property type="match status" value="1"/>
</dbReference>
<reference evidence="7" key="1">
    <citation type="journal article" date="2022" name="bioRxiv">
        <title>Sequencing and chromosome-scale assembly of the giantPleurodeles waltlgenome.</title>
        <authorList>
            <person name="Brown T."/>
            <person name="Elewa A."/>
            <person name="Iarovenko S."/>
            <person name="Subramanian E."/>
            <person name="Araus A.J."/>
            <person name="Petzold A."/>
            <person name="Susuki M."/>
            <person name="Suzuki K.-i.T."/>
            <person name="Hayashi T."/>
            <person name="Toyoda A."/>
            <person name="Oliveira C."/>
            <person name="Osipova E."/>
            <person name="Leigh N.D."/>
            <person name="Simon A."/>
            <person name="Yun M.H."/>
        </authorList>
    </citation>
    <scope>NUCLEOTIDE SEQUENCE</scope>
    <source>
        <strain evidence="7">20211129_DDA</strain>
        <tissue evidence="7">Liver</tissue>
    </source>
</reference>